<comment type="subcellular location">
    <subcellularLocation>
        <location evidence="1">Golgi apparatus membrane</location>
        <topology evidence="1">Single-pass type II membrane protein</topology>
    </subcellularLocation>
</comment>
<dbReference type="PANTHER" id="PTHR12270">
    <property type="entry name" value="GLYCOSYLTRANSFERASE-RELATED"/>
    <property type="match status" value="1"/>
</dbReference>
<dbReference type="EMBL" id="JACMRX010000004">
    <property type="protein sequence ID" value="KAF7991670.1"/>
    <property type="molecule type" value="Genomic_DNA"/>
</dbReference>
<dbReference type="OrthoDB" id="411524at2759"/>
<name>A0A835CSV9_APHGI</name>
<keyword evidence="6" id="KW-0472">Membrane</keyword>
<accession>A0A835CSV9</accession>
<evidence type="ECO:0000313" key="8">
    <source>
        <dbReference type="EMBL" id="KAF7991670.1"/>
    </source>
</evidence>
<dbReference type="GO" id="GO:0042285">
    <property type="term" value="F:xylosyltransferase activity"/>
    <property type="evidence" value="ECO:0007669"/>
    <property type="project" value="TreeGrafter"/>
</dbReference>
<keyword evidence="4" id="KW-1133">Transmembrane helix</keyword>
<dbReference type="Proteomes" id="UP000639338">
    <property type="component" value="Unassembled WGS sequence"/>
</dbReference>
<dbReference type="PANTHER" id="PTHR12270:SF25">
    <property type="entry name" value="GLYCOSYLTRANSFERASE-LIKE PROTEIN LARGE"/>
    <property type="match status" value="1"/>
</dbReference>
<evidence type="ECO:0000256" key="5">
    <source>
        <dbReference type="ARBA" id="ARBA00023034"/>
    </source>
</evidence>
<dbReference type="Gene3D" id="3.90.550.10">
    <property type="entry name" value="Spore Coat Polysaccharide Biosynthesis Protein SpsA, Chain A"/>
    <property type="match status" value="2"/>
</dbReference>
<evidence type="ECO:0008006" key="10">
    <source>
        <dbReference type="Google" id="ProtNLM"/>
    </source>
</evidence>
<dbReference type="SUPFAM" id="SSF53448">
    <property type="entry name" value="Nucleotide-diphospho-sugar transferases"/>
    <property type="match status" value="1"/>
</dbReference>
<keyword evidence="3" id="KW-0735">Signal-anchor</keyword>
<evidence type="ECO:0000313" key="9">
    <source>
        <dbReference type="Proteomes" id="UP000639338"/>
    </source>
</evidence>
<proteinExistence type="predicted"/>
<evidence type="ECO:0000256" key="4">
    <source>
        <dbReference type="ARBA" id="ARBA00022989"/>
    </source>
</evidence>
<dbReference type="Pfam" id="PF01501">
    <property type="entry name" value="Glyco_transf_8"/>
    <property type="match status" value="1"/>
</dbReference>
<evidence type="ECO:0000256" key="3">
    <source>
        <dbReference type="ARBA" id="ARBA00022968"/>
    </source>
</evidence>
<dbReference type="FunFam" id="3.90.550.10:FF:000016">
    <property type="entry name" value="LARGE xylosyl- and glucuronyltransferase 2"/>
    <property type="match status" value="1"/>
</dbReference>
<reference evidence="8 9" key="1">
    <citation type="submission" date="2020-08" db="EMBL/GenBank/DDBJ databases">
        <title>Aphidius gifuensis genome sequencing and assembly.</title>
        <authorList>
            <person name="Du Z."/>
        </authorList>
    </citation>
    <scope>NUCLEOTIDE SEQUENCE [LARGE SCALE GENOMIC DNA]</scope>
    <source>
        <strain evidence="8">YNYX2018</strain>
        <tissue evidence="8">Adults</tissue>
    </source>
</reference>
<dbReference type="GO" id="GO:0035269">
    <property type="term" value="P:protein O-linked glycosylation via mannose"/>
    <property type="evidence" value="ECO:0007669"/>
    <property type="project" value="TreeGrafter"/>
</dbReference>
<dbReference type="GO" id="GO:0000139">
    <property type="term" value="C:Golgi membrane"/>
    <property type="evidence" value="ECO:0007669"/>
    <property type="project" value="UniProtKB-SubCell"/>
</dbReference>
<sequence length="628" mass="73587">MLTGMQFYLSAREAELKLSKETLSIPNVFVDGIHQAKDQLVNSQYNKKCDVVHIAMVCAGYNSTQSLVTVVKSIIFYRSKPIHFHLLVDEISLRTLKTLFNTWNLPEVKVSLHSAEIWIPKVSWIPNKHYSGVYGLLKLIFPDLLSQDKVLALDTDITVLADISLLWDEFDNFKNNNMLGLVENQSNWYIKKLSYGQSIWPAIGRGFNTGVMLMNLKKLREFNFNKIWTRITKQVLMEVHETVLADQDIMNSVIKKYSDIVVTLDCVWNVQLSDHTQSETCYKNSKQIKILHWNSPRKQEVQNKHAIDFNRMHKVFLEMDGNLLRRQLFQCSEIKVDNNTNKFDDCTKFTMGSSIVYRTHLYFFEYQYNLYTKSDVALVTQCSADRITLLDEFCQRWPGTISITLYLTDAEVQYFIDYIRSSDNLRKRKNIAYHIVYKDGEFYPINYLRNIGTSELSTSFIFQVDVDFLLQHNLYENLISYIIKLNLSETNNTALIVPAFETQRYRFTFPSNKEELLKYLNYGVIYTFRYHVWTRGHAATNYSNWKTAVVPYEVTWEPDFEPYVVVSKTAPQFDQRFIGFGWNKVSFITHLTALGYKYIVLPDAFIIHRPHAPSLDIAKFRTNTIYRR</sequence>
<evidence type="ECO:0000256" key="6">
    <source>
        <dbReference type="ARBA" id="ARBA00023136"/>
    </source>
</evidence>
<dbReference type="Pfam" id="PF13896">
    <property type="entry name" value="Glyco_transf_49"/>
    <property type="match status" value="2"/>
</dbReference>
<organism evidence="8 9">
    <name type="scientific">Aphidius gifuensis</name>
    <name type="common">Parasitoid wasp</name>
    <dbReference type="NCBI Taxonomy" id="684658"/>
    <lineage>
        <taxon>Eukaryota</taxon>
        <taxon>Metazoa</taxon>
        <taxon>Ecdysozoa</taxon>
        <taxon>Arthropoda</taxon>
        <taxon>Hexapoda</taxon>
        <taxon>Insecta</taxon>
        <taxon>Pterygota</taxon>
        <taxon>Neoptera</taxon>
        <taxon>Endopterygota</taxon>
        <taxon>Hymenoptera</taxon>
        <taxon>Apocrita</taxon>
        <taxon>Ichneumonoidea</taxon>
        <taxon>Braconidae</taxon>
        <taxon>Aphidiinae</taxon>
        <taxon>Aphidius</taxon>
    </lineage>
</organism>
<gene>
    <name evidence="8" type="ORF">HCN44_010471</name>
</gene>
<evidence type="ECO:0000256" key="2">
    <source>
        <dbReference type="ARBA" id="ARBA00022692"/>
    </source>
</evidence>
<keyword evidence="5" id="KW-0333">Golgi apparatus</keyword>
<dbReference type="InterPro" id="IPR002495">
    <property type="entry name" value="Glyco_trans_8"/>
</dbReference>
<dbReference type="InterPro" id="IPR051292">
    <property type="entry name" value="Xyl/GlcA_transferase"/>
</dbReference>
<comment type="caution">
    <text evidence="8">The sequence shown here is derived from an EMBL/GenBank/DDBJ whole genome shotgun (WGS) entry which is preliminary data.</text>
</comment>
<keyword evidence="9" id="KW-1185">Reference proteome</keyword>
<dbReference type="InterPro" id="IPR029044">
    <property type="entry name" value="Nucleotide-diphossugar_trans"/>
</dbReference>
<keyword evidence="2" id="KW-0812">Transmembrane</keyword>
<keyword evidence="7" id="KW-0325">Glycoprotein</keyword>
<evidence type="ECO:0000256" key="1">
    <source>
        <dbReference type="ARBA" id="ARBA00004323"/>
    </source>
</evidence>
<evidence type="ECO:0000256" key="7">
    <source>
        <dbReference type="ARBA" id="ARBA00023180"/>
    </source>
</evidence>
<dbReference type="GO" id="GO:0015020">
    <property type="term" value="F:glucuronosyltransferase activity"/>
    <property type="evidence" value="ECO:0007669"/>
    <property type="project" value="TreeGrafter"/>
</dbReference>
<dbReference type="AlphaFoldDB" id="A0A835CSV9"/>
<protein>
    <recommendedName>
        <fullName evidence="10">Glycosyltransferase-like protein LARGE1</fullName>
    </recommendedName>
</protein>